<evidence type="ECO:0000313" key="2">
    <source>
        <dbReference type="Proteomes" id="UP000789706"/>
    </source>
</evidence>
<name>A0A9N9FD78_9GLOM</name>
<comment type="caution">
    <text evidence="1">The sequence shown here is derived from an EMBL/GenBank/DDBJ whole genome shotgun (WGS) entry which is preliminary data.</text>
</comment>
<organism evidence="1 2">
    <name type="scientific">Diversispora eburnea</name>
    <dbReference type="NCBI Taxonomy" id="1213867"/>
    <lineage>
        <taxon>Eukaryota</taxon>
        <taxon>Fungi</taxon>
        <taxon>Fungi incertae sedis</taxon>
        <taxon>Mucoromycota</taxon>
        <taxon>Glomeromycotina</taxon>
        <taxon>Glomeromycetes</taxon>
        <taxon>Diversisporales</taxon>
        <taxon>Diversisporaceae</taxon>
        <taxon>Diversispora</taxon>
    </lineage>
</organism>
<dbReference type="Proteomes" id="UP000789706">
    <property type="component" value="Unassembled WGS sequence"/>
</dbReference>
<reference evidence="1" key="1">
    <citation type="submission" date="2021-06" db="EMBL/GenBank/DDBJ databases">
        <authorList>
            <person name="Kallberg Y."/>
            <person name="Tangrot J."/>
            <person name="Rosling A."/>
        </authorList>
    </citation>
    <scope>NUCLEOTIDE SEQUENCE</scope>
    <source>
        <strain evidence="1">AZ414A</strain>
    </source>
</reference>
<proteinExistence type="predicted"/>
<accession>A0A9N9FD78</accession>
<protein>
    <submittedName>
        <fullName evidence="1">9432_t:CDS:1</fullName>
    </submittedName>
</protein>
<gene>
    <name evidence="1" type="ORF">DEBURN_LOCUS5975</name>
</gene>
<keyword evidence="2" id="KW-1185">Reference proteome</keyword>
<dbReference type="EMBL" id="CAJVPK010000573">
    <property type="protein sequence ID" value="CAG8527520.1"/>
    <property type="molecule type" value="Genomic_DNA"/>
</dbReference>
<dbReference type="AlphaFoldDB" id="A0A9N9FD78"/>
<sequence length="97" mass="11432">MSQTKSQLSQQELRVWNFGLCPRLFLVVSTTPSNMKPWSATDDTLGSEKKEALGGYRRYWDFERTTMVAYVQEGKRILHRGEIDLTSVFRRSWFHNE</sequence>
<evidence type="ECO:0000313" key="1">
    <source>
        <dbReference type="EMBL" id="CAG8527520.1"/>
    </source>
</evidence>